<dbReference type="RefSeq" id="WP_015589626.1">
    <property type="nucleotide sequence ID" value="NC_021158.1"/>
</dbReference>
<evidence type="ECO:0000313" key="2">
    <source>
        <dbReference type="EMBL" id="CCW43445.1"/>
    </source>
</evidence>
<sequence>MPIDEFIINIYLMVEQYYKIVVTKPLRSAGYAPKLSDPEVICMEMVGEFLHLDQDKQIWQYFTQHWQDWFPAIGSYPNFAKHCANLWQVKQQIQDKVSQIEGRDNIHFMDGFPIPVCHYGRAYRHKNYQDLAAFSYCAAKQERYYGFEGHLLVNLSGMIKGFTVAPANVDERAVAPDITDHIHGLLGADKGYISPSLTSYYDAQGVDLQTPLRANMKEDRPKPVVRRLMKARRIVETVIGQLSERFNIQRVRARDLWHLSHRLIRKILSHNSAALILNKKLGNPPLQFDLLISS</sequence>
<accession>N1NS72</accession>
<proteinExistence type="predicted"/>
<dbReference type="AlphaFoldDB" id="N1NS72"/>
<protein>
    <submittedName>
        <fullName evidence="2">Transposase of IS982 family, TnpA</fullName>
    </submittedName>
</protein>
<evidence type="ECO:0000259" key="1">
    <source>
        <dbReference type="Pfam" id="PF13612"/>
    </source>
</evidence>
<gene>
    <name evidence="2" type="primary">tnpA</name>
</gene>
<feature type="domain" description="Transposase DDE" evidence="1">
    <location>
        <begin position="104"/>
        <end position="254"/>
    </location>
</feature>
<keyword evidence="2" id="KW-0614">Plasmid</keyword>
<organism evidence="2">
    <name type="scientific">Psychrobacter maritimus</name>
    <dbReference type="NCBI Taxonomy" id="256325"/>
    <lineage>
        <taxon>Bacteria</taxon>
        <taxon>Pseudomonadati</taxon>
        <taxon>Pseudomonadota</taxon>
        <taxon>Gammaproteobacteria</taxon>
        <taxon>Moraxellales</taxon>
        <taxon>Moraxellaceae</taxon>
        <taxon>Psychrobacter</taxon>
    </lineage>
</organism>
<dbReference type="InterPro" id="IPR025668">
    <property type="entry name" value="Tnp_DDE_dom"/>
</dbReference>
<dbReference type="Pfam" id="PF13612">
    <property type="entry name" value="DDE_Tnp_1_3"/>
    <property type="match status" value="1"/>
</dbReference>
<dbReference type="NCBIfam" id="NF033520">
    <property type="entry name" value="transpos_IS982"/>
    <property type="match status" value="1"/>
</dbReference>
<reference evidence="2" key="1">
    <citation type="journal article" date="2014" name="Microbiology">
        <title>Genetic structure and biological properties of the first ancient multiresistance plasmid pKLH80 isolated from a permafrost bacterium.</title>
        <authorList>
            <person name="Petrova M."/>
            <person name="Kurakov A."/>
            <person name="Shcherbatova N."/>
            <person name="Mindlin S."/>
        </authorList>
    </citation>
    <scope>NUCLEOTIDE SEQUENCE [LARGE SCALE GENOMIC DNA]</scope>
    <source>
        <strain evidence="2">MR29-12</strain>
        <plasmid evidence="2">pKLH80</plasmid>
    </source>
</reference>
<geneLocation type="plasmid" evidence="2">
    <name>pKLH80</name>
</geneLocation>
<dbReference type="EMBL" id="HF953351">
    <property type="protein sequence ID" value="CCW43445.1"/>
    <property type="molecule type" value="Genomic_DNA"/>
</dbReference>
<name>N1NS72_9GAMM</name>